<evidence type="ECO:0000313" key="2">
    <source>
        <dbReference type="Proteomes" id="UP000007875"/>
    </source>
</evidence>
<evidence type="ECO:0000313" key="1">
    <source>
        <dbReference type="Ensembl" id="ENSCSAVP00000003479.1"/>
    </source>
</evidence>
<reference evidence="2" key="1">
    <citation type="submission" date="2003-08" db="EMBL/GenBank/DDBJ databases">
        <authorList>
            <person name="Birren B."/>
            <person name="Nusbaum C."/>
            <person name="Abebe A."/>
            <person name="Abouelleil A."/>
            <person name="Adekoya E."/>
            <person name="Ait-zahra M."/>
            <person name="Allen N."/>
            <person name="Allen T."/>
            <person name="An P."/>
            <person name="Anderson M."/>
            <person name="Anderson S."/>
            <person name="Arachchi H."/>
            <person name="Armbruster J."/>
            <person name="Bachantsang P."/>
            <person name="Baldwin J."/>
            <person name="Barry A."/>
            <person name="Bayul T."/>
            <person name="Blitshsteyn B."/>
            <person name="Bloom T."/>
            <person name="Blye J."/>
            <person name="Boguslavskiy L."/>
            <person name="Borowsky M."/>
            <person name="Boukhgalter B."/>
            <person name="Brunache A."/>
            <person name="Butler J."/>
            <person name="Calixte N."/>
            <person name="Calvo S."/>
            <person name="Camarata J."/>
            <person name="Campo K."/>
            <person name="Chang J."/>
            <person name="Cheshatsang Y."/>
            <person name="Citroen M."/>
            <person name="Collymore A."/>
            <person name="Considine T."/>
            <person name="Cook A."/>
            <person name="Cooke P."/>
            <person name="Corum B."/>
            <person name="Cuomo C."/>
            <person name="David R."/>
            <person name="Dawoe T."/>
            <person name="Degray S."/>
            <person name="Dodge S."/>
            <person name="Dooley K."/>
            <person name="Dorje P."/>
            <person name="Dorjee K."/>
            <person name="Dorris L."/>
            <person name="Duffey N."/>
            <person name="Dupes A."/>
            <person name="Elkins T."/>
            <person name="Engels R."/>
            <person name="Erickson J."/>
            <person name="Farina A."/>
            <person name="Faro S."/>
            <person name="Ferreira P."/>
            <person name="Fischer H."/>
            <person name="Fitzgerald M."/>
            <person name="Foley K."/>
            <person name="Gage D."/>
            <person name="Galagan J."/>
            <person name="Gearin G."/>
            <person name="Gnerre S."/>
            <person name="Gnirke A."/>
            <person name="Goyette A."/>
            <person name="Graham J."/>
            <person name="Grandbois E."/>
            <person name="Gyaltsen K."/>
            <person name="Hafez N."/>
            <person name="Hagopian D."/>
            <person name="Hagos B."/>
            <person name="Hall J."/>
            <person name="Hatcher B."/>
            <person name="Heller A."/>
            <person name="Higgins H."/>
            <person name="Honan T."/>
            <person name="Horn A."/>
            <person name="Houde N."/>
            <person name="Hughes L."/>
            <person name="Hulme W."/>
            <person name="Husby E."/>
            <person name="Iliev I."/>
            <person name="Jaffe D."/>
            <person name="Jones C."/>
            <person name="Kamal M."/>
            <person name="Kamat A."/>
            <person name="Kamvysselis M."/>
            <person name="Karlsson E."/>
            <person name="Kells C."/>
            <person name="Kieu A."/>
            <person name="Kisner P."/>
            <person name="Kodira C."/>
            <person name="Kulbokas E."/>
            <person name="Labutti K."/>
            <person name="Lama D."/>
            <person name="Landers T."/>
            <person name="Leger J."/>
            <person name="Levine S."/>
            <person name="Lewis D."/>
            <person name="Lewis T."/>
            <person name="Lindblad-toh K."/>
            <person name="Liu X."/>
            <person name="Lokyitsang T."/>
            <person name="Lokyitsang Y."/>
            <person name="Lucien O."/>
            <person name="Lui A."/>
            <person name="Ma L.J."/>
            <person name="Mabbitt R."/>
            <person name="Macdonald J."/>
            <person name="Maclean C."/>
            <person name="Major J."/>
            <person name="Manning J."/>
            <person name="Marabella R."/>
            <person name="Maru K."/>
            <person name="Matthews C."/>
            <person name="Mauceli E."/>
            <person name="Mccarthy M."/>
            <person name="Mcdonough S."/>
            <person name="Mcghee T."/>
            <person name="Meldrim J."/>
            <person name="Meneus L."/>
            <person name="Mesirov J."/>
            <person name="Mihalev A."/>
            <person name="Mihova T."/>
            <person name="Mikkelsen T."/>
            <person name="Mlenga V."/>
            <person name="Moru K."/>
            <person name="Mozes J."/>
            <person name="Mulrain L."/>
            <person name="Munson G."/>
            <person name="Naylor J."/>
            <person name="Newes C."/>
            <person name="Nguyen C."/>
            <person name="Nguyen N."/>
            <person name="Nguyen T."/>
            <person name="Nicol R."/>
            <person name="Nielsen C."/>
            <person name="Nizzari M."/>
            <person name="Norbu C."/>
            <person name="Norbu N."/>
            <person name="O'donnell P."/>
            <person name="Okoawo O."/>
            <person name="O'leary S."/>
            <person name="Omotosho B."/>
            <person name="O'neill K."/>
            <person name="Osman S."/>
            <person name="Parker S."/>
            <person name="Perrin D."/>
            <person name="Phunkhang P."/>
            <person name="Piqani B."/>
            <person name="Purcell S."/>
            <person name="Rachupka T."/>
            <person name="Ramasamy U."/>
            <person name="Rameau R."/>
            <person name="Ray V."/>
            <person name="Raymond C."/>
            <person name="Retta R."/>
            <person name="Richardson S."/>
            <person name="Rise C."/>
            <person name="Rodriguez J."/>
            <person name="Rogers J."/>
            <person name="Rogov P."/>
            <person name="Rutman M."/>
            <person name="Schupbach R."/>
            <person name="Seaman C."/>
            <person name="Settipalli S."/>
            <person name="Sharpe T."/>
            <person name="Sheridan J."/>
            <person name="Sherpa N."/>
            <person name="Shi J."/>
            <person name="Smirnov S."/>
            <person name="Smith C."/>
            <person name="Sougnez C."/>
            <person name="Spencer B."/>
            <person name="Stalker J."/>
            <person name="Stange-thomann N."/>
            <person name="Stavropoulos S."/>
            <person name="Stetson K."/>
            <person name="Stone C."/>
            <person name="Stone S."/>
            <person name="Stubbs M."/>
            <person name="Talamas J."/>
            <person name="Tchuinga P."/>
            <person name="Tenzing P."/>
            <person name="Tesfaye S."/>
            <person name="Theodore J."/>
            <person name="Thoulutsang Y."/>
            <person name="Topham K."/>
            <person name="Towey S."/>
            <person name="Tsamla T."/>
            <person name="Tsomo N."/>
            <person name="Vallee D."/>
            <person name="Vassiliev H."/>
            <person name="Venkataraman V."/>
            <person name="Vinson J."/>
            <person name="Vo A."/>
            <person name="Wade C."/>
            <person name="Wang S."/>
            <person name="Wangchuk T."/>
            <person name="Wangdi T."/>
            <person name="Whittaker C."/>
            <person name="Wilkinson J."/>
            <person name="Wu Y."/>
            <person name="Wyman D."/>
            <person name="Yadav S."/>
            <person name="Yang S."/>
            <person name="Yang X."/>
            <person name="Yeager S."/>
            <person name="Yee E."/>
            <person name="Young G."/>
            <person name="Zainoun J."/>
            <person name="Zembeck L."/>
            <person name="Zimmer A."/>
            <person name="Zody M."/>
            <person name="Lander E."/>
        </authorList>
    </citation>
    <scope>NUCLEOTIDE SEQUENCE [LARGE SCALE GENOMIC DNA]</scope>
</reference>
<reference evidence="1" key="2">
    <citation type="submission" date="2025-08" db="UniProtKB">
        <authorList>
            <consortium name="Ensembl"/>
        </authorList>
    </citation>
    <scope>IDENTIFICATION</scope>
</reference>
<organism evidence="1 2">
    <name type="scientific">Ciona savignyi</name>
    <name type="common">Pacific transparent sea squirt</name>
    <dbReference type="NCBI Taxonomy" id="51511"/>
    <lineage>
        <taxon>Eukaryota</taxon>
        <taxon>Metazoa</taxon>
        <taxon>Chordata</taxon>
        <taxon>Tunicata</taxon>
        <taxon>Ascidiacea</taxon>
        <taxon>Phlebobranchia</taxon>
        <taxon>Cionidae</taxon>
        <taxon>Ciona</taxon>
    </lineage>
</organism>
<dbReference type="InParanoid" id="H2YDT1"/>
<dbReference type="Proteomes" id="UP000007875">
    <property type="component" value="Unassembled WGS sequence"/>
</dbReference>
<accession>H2YDT1</accession>
<proteinExistence type="predicted"/>
<name>H2YDT1_CIOSA</name>
<protein>
    <submittedName>
        <fullName evidence="1">Uncharacterized protein</fullName>
    </submittedName>
</protein>
<reference evidence="1" key="3">
    <citation type="submission" date="2025-09" db="UniProtKB">
        <authorList>
            <consortium name="Ensembl"/>
        </authorList>
    </citation>
    <scope>IDENTIFICATION</scope>
</reference>
<sequence length="70" mass="8119">IKINRRLYIACLYSAFGWSRKSHNNEWWQECASSHEALSPIKPNYLSAFCSPYVQSRSIQVMVKSKIAPK</sequence>
<dbReference type="HOGENOM" id="CLU_2764341_0_0_1"/>
<keyword evidence="2" id="KW-1185">Reference proteome</keyword>
<dbReference type="Ensembl" id="ENSCSAVT00000003532.1">
    <property type="protein sequence ID" value="ENSCSAVP00000003479.1"/>
    <property type="gene ID" value="ENSCSAVG00000002068.1"/>
</dbReference>
<dbReference type="AlphaFoldDB" id="H2YDT1"/>